<dbReference type="CDD" id="cd01448">
    <property type="entry name" value="TST_Repeat_1"/>
    <property type="match status" value="1"/>
</dbReference>
<dbReference type="EC" id="2.8.1.2" evidence="4"/>
<dbReference type="CDD" id="cd01449">
    <property type="entry name" value="TST_Repeat_2"/>
    <property type="match status" value="1"/>
</dbReference>
<evidence type="ECO:0000256" key="1">
    <source>
        <dbReference type="ARBA" id="ARBA00022679"/>
    </source>
</evidence>
<dbReference type="InterPro" id="IPR001763">
    <property type="entry name" value="Rhodanese-like_dom"/>
</dbReference>
<sequence length="287" mass="30539">MSSPLVSPQWLAEKLGLAGSAADPAVVTVDGSWYLPAENRDPQADYLRAHIPGAVRFDIDALSDRASPLPHMLPSAPDFAARIGELGISDKDIIVVYDGAGLFSAARVWWTFRHFGVENVFVLDGGFPRWQAEGLPVEAGSVTRQPAAFAVKPALEAVIDAEGVRTYLDRASAQVVDARGAPRFRGDVPEPRPGLHNGHIPGSRNLPFSEIVNNGQLRRPEEIARAFAQAGVDTDRPVVVTCGSGVTAAVLALGLHRLGKPVTALYDGSWADWGSREDLPVATGPAS</sequence>
<dbReference type="GO" id="GO:0016784">
    <property type="term" value="F:3-mercaptopyruvate sulfurtransferase activity"/>
    <property type="evidence" value="ECO:0007669"/>
    <property type="project" value="UniProtKB-EC"/>
</dbReference>
<dbReference type="Proteomes" id="UP001429580">
    <property type="component" value="Unassembled WGS sequence"/>
</dbReference>
<evidence type="ECO:0000259" key="3">
    <source>
        <dbReference type="PROSITE" id="PS50206"/>
    </source>
</evidence>
<dbReference type="RefSeq" id="WP_166950797.1">
    <property type="nucleotide sequence ID" value="NZ_JAASQI010000003.1"/>
</dbReference>
<evidence type="ECO:0000313" key="5">
    <source>
        <dbReference type="Proteomes" id="UP001429580"/>
    </source>
</evidence>
<name>A0ABX0V1X6_9HYPH</name>
<dbReference type="SMART" id="SM00450">
    <property type="entry name" value="RHOD"/>
    <property type="match status" value="2"/>
</dbReference>
<evidence type="ECO:0000256" key="2">
    <source>
        <dbReference type="ARBA" id="ARBA00022737"/>
    </source>
</evidence>
<feature type="domain" description="Rhodanese" evidence="3">
    <location>
        <begin position="22"/>
        <end position="139"/>
    </location>
</feature>
<accession>A0ABX0V1X6</accession>
<keyword evidence="1 4" id="KW-0808">Transferase</keyword>
<organism evidence="4 5">
    <name type="scientific">Pseudochelatococcus lubricantis</name>
    <dbReference type="NCBI Taxonomy" id="1538102"/>
    <lineage>
        <taxon>Bacteria</taxon>
        <taxon>Pseudomonadati</taxon>
        <taxon>Pseudomonadota</taxon>
        <taxon>Alphaproteobacteria</taxon>
        <taxon>Hyphomicrobiales</taxon>
        <taxon>Chelatococcaceae</taxon>
        <taxon>Pseudochelatococcus</taxon>
    </lineage>
</organism>
<dbReference type="InterPro" id="IPR001307">
    <property type="entry name" value="Thiosulphate_STrfase_CS"/>
</dbReference>
<dbReference type="GO" id="GO:0004792">
    <property type="term" value="F:thiosulfate-cyanide sulfurtransferase activity"/>
    <property type="evidence" value="ECO:0007669"/>
    <property type="project" value="UniProtKB-EC"/>
</dbReference>
<dbReference type="InterPro" id="IPR036873">
    <property type="entry name" value="Rhodanese-like_dom_sf"/>
</dbReference>
<dbReference type="EC" id="2.8.1.1" evidence="4"/>
<dbReference type="Gene3D" id="3.40.250.10">
    <property type="entry name" value="Rhodanese-like domain"/>
    <property type="match status" value="2"/>
</dbReference>
<dbReference type="NCBIfam" id="NF008557">
    <property type="entry name" value="PRK11493.1"/>
    <property type="match status" value="1"/>
</dbReference>
<feature type="domain" description="Rhodanese" evidence="3">
    <location>
        <begin position="169"/>
        <end position="282"/>
    </location>
</feature>
<keyword evidence="2" id="KW-0677">Repeat</keyword>
<dbReference type="PANTHER" id="PTHR11364:SF27">
    <property type="entry name" value="SULFURTRANSFERASE"/>
    <property type="match status" value="1"/>
</dbReference>
<dbReference type="Pfam" id="PF00581">
    <property type="entry name" value="Rhodanese"/>
    <property type="match status" value="2"/>
</dbReference>
<protein>
    <submittedName>
        <fullName evidence="4">Thiosulfate/3-mercaptopyruvate sulfurtransferase</fullName>
        <ecNumber evidence="4">2.8.1.1</ecNumber>
        <ecNumber evidence="4">2.8.1.2</ecNumber>
    </submittedName>
</protein>
<comment type="caution">
    <text evidence="4">The sequence shown here is derived from an EMBL/GenBank/DDBJ whole genome shotgun (WGS) entry which is preliminary data.</text>
</comment>
<dbReference type="SUPFAM" id="SSF52821">
    <property type="entry name" value="Rhodanese/Cell cycle control phosphatase"/>
    <property type="match status" value="2"/>
</dbReference>
<reference evidence="4 5" key="1">
    <citation type="submission" date="2020-03" db="EMBL/GenBank/DDBJ databases">
        <title>Genomic Encyclopedia of Type Strains, Phase IV (KMG-IV): sequencing the most valuable type-strain genomes for metagenomic binning, comparative biology and taxonomic classification.</title>
        <authorList>
            <person name="Goeker M."/>
        </authorList>
    </citation>
    <scope>NUCLEOTIDE SEQUENCE [LARGE SCALE GENOMIC DNA]</scope>
    <source>
        <strain evidence="4 5">DSM 103870</strain>
    </source>
</reference>
<gene>
    <name evidence="4" type="ORF">FHS82_001671</name>
</gene>
<dbReference type="InterPro" id="IPR045078">
    <property type="entry name" value="TST/MPST-like"/>
</dbReference>
<proteinExistence type="predicted"/>
<dbReference type="PANTHER" id="PTHR11364">
    <property type="entry name" value="THIOSULFATE SULFERTANSFERASE"/>
    <property type="match status" value="1"/>
</dbReference>
<dbReference type="PROSITE" id="PS50206">
    <property type="entry name" value="RHODANESE_3"/>
    <property type="match status" value="2"/>
</dbReference>
<keyword evidence="5" id="KW-1185">Reference proteome</keyword>
<dbReference type="PROSITE" id="PS00380">
    <property type="entry name" value="RHODANESE_1"/>
    <property type="match status" value="1"/>
</dbReference>
<evidence type="ECO:0000313" key="4">
    <source>
        <dbReference type="EMBL" id="NIJ57835.1"/>
    </source>
</evidence>
<dbReference type="EMBL" id="JAASQI010000003">
    <property type="protein sequence ID" value="NIJ57835.1"/>
    <property type="molecule type" value="Genomic_DNA"/>
</dbReference>